<gene>
    <name evidence="4" type="ORF">UFOPK4080_00494</name>
</gene>
<dbReference type="AlphaFoldDB" id="A0A6J5YXZ6"/>
<organism evidence="4">
    <name type="scientific">freshwater metagenome</name>
    <dbReference type="NCBI Taxonomy" id="449393"/>
    <lineage>
        <taxon>unclassified sequences</taxon>
        <taxon>metagenomes</taxon>
        <taxon>ecological metagenomes</taxon>
    </lineage>
</organism>
<reference evidence="4" key="1">
    <citation type="submission" date="2020-05" db="EMBL/GenBank/DDBJ databases">
        <authorList>
            <person name="Chiriac C."/>
            <person name="Salcher M."/>
            <person name="Ghai R."/>
            <person name="Kavagutti S V."/>
        </authorList>
    </citation>
    <scope>NUCLEOTIDE SEQUENCE</scope>
</reference>
<dbReference type="InterPro" id="IPR050490">
    <property type="entry name" value="Bact_solute-bd_prot1"/>
</dbReference>
<dbReference type="EMBL" id="CAESAG010000057">
    <property type="protein sequence ID" value="CAB4335201.1"/>
    <property type="molecule type" value="Genomic_DNA"/>
</dbReference>
<dbReference type="Gene3D" id="3.40.190.10">
    <property type="entry name" value="Periplasmic binding protein-like II"/>
    <property type="match status" value="2"/>
</dbReference>
<dbReference type="SUPFAM" id="SSF53850">
    <property type="entry name" value="Periplasmic binding protein-like II"/>
    <property type="match status" value="1"/>
</dbReference>
<dbReference type="PANTHER" id="PTHR43649:SF34">
    <property type="entry name" value="ABC TRANSPORTER PERIPLASMIC-BINDING PROTEIN YCJN-RELATED"/>
    <property type="match status" value="1"/>
</dbReference>
<evidence type="ECO:0000256" key="2">
    <source>
        <dbReference type="ARBA" id="ARBA00022448"/>
    </source>
</evidence>
<dbReference type="PANTHER" id="PTHR43649">
    <property type="entry name" value="ARABINOSE-BINDING PROTEIN-RELATED"/>
    <property type="match status" value="1"/>
</dbReference>
<comment type="similarity">
    <text evidence="1">Belongs to the bacterial solute-binding protein 1 family.</text>
</comment>
<protein>
    <submittedName>
        <fullName evidence="4">Unannotated protein</fullName>
    </submittedName>
</protein>
<evidence type="ECO:0000313" key="4">
    <source>
        <dbReference type="EMBL" id="CAB4335201.1"/>
    </source>
</evidence>
<keyword evidence="3" id="KW-0732">Signal</keyword>
<evidence type="ECO:0000256" key="1">
    <source>
        <dbReference type="ARBA" id="ARBA00008520"/>
    </source>
</evidence>
<evidence type="ECO:0000256" key="3">
    <source>
        <dbReference type="ARBA" id="ARBA00022729"/>
    </source>
</evidence>
<keyword evidence="2" id="KW-0813">Transport</keyword>
<proteinExistence type="inferred from homology"/>
<name>A0A6J5YXZ6_9ZZZZ</name>
<accession>A0A6J5YXZ6</accession>
<sequence>MKKSMKLGAIALTSALALSVVVVATPSATAATCKKKTEVTMLGTIKDEIKDQFLAAAASYNRSQNCYNLKSISGDKKLTFLQNVAPKYAAKDAPTIMYTLQEIPDMADKVMDWKGTKLMSLASPGLLAAANVGGKQVGVPSTAEAFGLVYNKSVIKAAGIDVTKIKTWNDLDAAFKKLKAAGKKPLHFSAIWWSLGAHFTNMFHTTAGKTHEARLKVLDDLVDGKMDLSKNAAFKNWLATYDFLKKNNSAAVNLTDTEFDASVANVASGDYGFMFQGNWTEPSLNTIAKSTKFGLMNLPMSNDAKGYGNDSIPVGVPGYFMIDKEQSTKAERAGAIDFLTWLYTSPQGQRFVADPVTEGGMGFIPVYKGFKTKPATSMAGDIAKFVEAGKTLEWINTYYPAGLQEEVGKVSMQQYFTDKISAAELATAIQNAWKGKPKTWRGEAA</sequence>